<sequence>MCPDHGAVDHVGGGVALHHFSQRFQHRVEHASCNPAPIAAEHAVPLAVFVWQMSPLRACPRNPHHAFEIEAVILRRSATSTMFRRQKCTDDRPLVVRQSNPLAQRGLQKTALNQGMGPLSTFVHET</sequence>
<dbReference type="Proteomes" id="UP000075636">
    <property type="component" value="Unassembled WGS sequence"/>
</dbReference>
<evidence type="ECO:0000313" key="1">
    <source>
        <dbReference type="EMBL" id="KXV51639.1"/>
    </source>
</evidence>
<dbReference type="AlphaFoldDB" id="A0A149TP29"/>
<gene>
    <name evidence="1" type="ORF">AD945_00080</name>
</gene>
<comment type="caution">
    <text evidence="1">The sequence shown here is derived from an EMBL/GenBank/DDBJ whole genome shotgun (WGS) entry which is preliminary data.</text>
</comment>
<proteinExistence type="predicted"/>
<evidence type="ECO:0000313" key="2">
    <source>
        <dbReference type="Proteomes" id="UP000075636"/>
    </source>
</evidence>
<name>A0A149TP29_9PROT</name>
<organism evidence="1 2">
    <name type="scientific">Gluconobacter albidus</name>
    <dbReference type="NCBI Taxonomy" id="318683"/>
    <lineage>
        <taxon>Bacteria</taxon>
        <taxon>Pseudomonadati</taxon>
        <taxon>Pseudomonadota</taxon>
        <taxon>Alphaproteobacteria</taxon>
        <taxon>Acetobacterales</taxon>
        <taxon>Acetobacteraceae</taxon>
        <taxon>Gluconobacter</taxon>
    </lineage>
</organism>
<protein>
    <submittedName>
        <fullName evidence="1">Uncharacterized protein</fullName>
    </submittedName>
</protein>
<reference evidence="1 2" key="1">
    <citation type="submission" date="2015-06" db="EMBL/GenBank/DDBJ databases">
        <title>Improved classification and identification of acetic acid bacteria using matrix-assisted laser desorption/ionization time-of-flight mass spectrometry; Gluconobacter nephelii and Gluconobacter uchimurae are later heterotypic synonyms of Gluconobacter japonicus and Gluconobacter oxydans, respectively.</title>
        <authorList>
            <person name="Li L."/>
            <person name="Cleenwerck I."/>
            <person name="De Vuyst L."/>
            <person name="Vandamme P."/>
        </authorList>
    </citation>
    <scope>NUCLEOTIDE SEQUENCE [LARGE SCALE GENOMIC DNA]</scope>
    <source>
        <strain evidence="1 2">LMG 1768</strain>
    </source>
</reference>
<dbReference type="EMBL" id="LHZR01000012">
    <property type="protein sequence ID" value="KXV51639.1"/>
    <property type="molecule type" value="Genomic_DNA"/>
</dbReference>
<accession>A0A149TP29</accession>